<gene>
    <name evidence="1" type="ORF">pRL1.28</name>
</gene>
<evidence type="ECO:0000313" key="1">
    <source>
        <dbReference type="EMBL" id="ABC67357.1"/>
    </source>
</evidence>
<keyword evidence="1" id="KW-0614">Plasmid</keyword>
<protein>
    <submittedName>
        <fullName evidence="1">Uncharacterized protein</fullName>
    </submittedName>
</protein>
<proteinExistence type="predicted"/>
<reference evidence="1" key="1">
    <citation type="journal article" date="2006" name="Appl. Environ. Microbiol.">
        <title>Diversity of telomere palindromic sequences and replication genes among Streptomyces linear plasmids.</title>
        <authorList>
            <person name="Zhang R."/>
            <person name="Yang Y."/>
            <person name="Fang P."/>
            <person name="Jiang C."/>
            <person name="Xu L."/>
            <person name="Zhu Y."/>
            <person name="Shen M."/>
            <person name="Xia H."/>
            <person name="Zhao J."/>
            <person name="Chen T."/>
            <person name="Qin Z."/>
        </authorList>
    </citation>
    <scope>NUCLEOTIDE SEQUENCE</scope>
    <source>
        <strain evidence="1">44030</strain>
        <plasmid evidence="1">pRL1</plasmid>
    </source>
</reference>
<accession>Q2LEV8</accession>
<dbReference type="EMBL" id="DQ322649">
    <property type="protein sequence ID" value="ABC67357.1"/>
    <property type="molecule type" value="Genomic_DNA"/>
</dbReference>
<organism evidence="1">
    <name type="scientific">Streptomyces sp. 44030</name>
    <dbReference type="NCBI Taxonomy" id="364102"/>
    <lineage>
        <taxon>Bacteria</taxon>
        <taxon>Bacillati</taxon>
        <taxon>Actinomycetota</taxon>
        <taxon>Actinomycetes</taxon>
        <taxon>Kitasatosporales</taxon>
        <taxon>Streptomycetaceae</taxon>
        <taxon>Streptomyces</taxon>
    </lineage>
</organism>
<geneLocation type="plasmid" evidence="1">
    <name>pRL1</name>
</geneLocation>
<dbReference type="AlphaFoldDB" id="Q2LEV8"/>
<dbReference type="RefSeq" id="WP_012476925.1">
    <property type="nucleotide sequence ID" value="NC_010849.1"/>
</dbReference>
<sequence>MGERTRLAPEWARHGHHRLIAAPLRGERTLWQPDTTRPRCPHCAAILRPGGVLCGWDPGTRRTWIACKQCDGSWAEADTTEIVRALATFWSTRRRVWTLRELADVDPAALFGAEAAHRAAIKDLRRLHLDVPETAFDAA</sequence>
<name>Q2LEV8_9ACTN</name>